<evidence type="ECO:0000313" key="1">
    <source>
        <dbReference type="EMBL" id="QYF48176.1"/>
    </source>
</evidence>
<reference evidence="1 2" key="1">
    <citation type="journal article" date="2022" name="bioRxiv">
        <title>Ecology and evolution of chlamydial symbionts of arthropods.</title>
        <authorList>
            <person name="Halter T."/>
            <person name="Koestlbacher S."/>
            <person name="Collingro A."/>
            <person name="Sixt B.S."/>
            <person name="Toenshoff E.R."/>
            <person name="Hendrickx F."/>
            <person name="Kostanjsek R."/>
            <person name="Horn M."/>
        </authorList>
    </citation>
    <scope>NUCLEOTIDE SEQUENCE [LARGE SCALE GENOMIC DNA]</scope>
    <source>
        <strain evidence="1">W744xW776</strain>
    </source>
</reference>
<sequence length="92" mass="10553">MKDSEERACLLIEEFYKNIDEVFLGYFVSLIAPETWRSKLDQEAKEYKHLWIAEIGLNDEEAEEAAHILSDGEFHIYSDSDSIVYSSASSKG</sequence>
<name>A0ABX8UZ92_9BACT</name>
<keyword evidence="2" id="KW-1185">Reference proteome</keyword>
<protein>
    <submittedName>
        <fullName evidence="1">Uncharacterized protein</fullName>
    </submittedName>
</protein>
<evidence type="ECO:0000313" key="2">
    <source>
        <dbReference type="Proteomes" id="UP000826014"/>
    </source>
</evidence>
<gene>
    <name evidence="1" type="ORF">RHABOEDO_000287</name>
</gene>
<dbReference type="RefSeq" id="WP_215216683.1">
    <property type="nucleotide sequence ID" value="NZ_CP075587.1"/>
</dbReference>
<accession>A0ABX8UZ92</accession>
<proteinExistence type="predicted"/>
<dbReference type="EMBL" id="CP075587">
    <property type="protein sequence ID" value="QYF48176.1"/>
    <property type="molecule type" value="Genomic_DNA"/>
</dbReference>
<dbReference type="Proteomes" id="UP000826014">
    <property type="component" value="Chromosome"/>
</dbReference>
<organism evidence="1 2">
    <name type="scientific">Candidatus Rhabdochlamydia oedothoracis</name>
    <dbReference type="NCBI Taxonomy" id="2720720"/>
    <lineage>
        <taxon>Bacteria</taxon>
        <taxon>Pseudomonadati</taxon>
        <taxon>Chlamydiota</taxon>
        <taxon>Chlamydiia</taxon>
        <taxon>Parachlamydiales</taxon>
        <taxon>Candidatus Rhabdochlamydiaceae</taxon>
        <taxon>Candidatus Rhabdochlamydia</taxon>
    </lineage>
</organism>